<evidence type="ECO:0000259" key="7">
    <source>
        <dbReference type="PROSITE" id="PS50261"/>
    </source>
</evidence>
<evidence type="ECO:0000259" key="8">
    <source>
        <dbReference type="PROSITE" id="PS50262"/>
    </source>
</evidence>
<dbReference type="InterPro" id="IPR000300">
    <property type="entry name" value="IPPc"/>
</dbReference>
<dbReference type="EMBL" id="VJMJ01000140">
    <property type="protein sequence ID" value="KAF0731829.1"/>
    <property type="molecule type" value="Genomic_DNA"/>
</dbReference>
<feature type="transmembrane region" description="Helical" evidence="6">
    <location>
        <begin position="265"/>
        <end position="285"/>
    </location>
</feature>
<dbReference type="SUPFAM" id="SSF81321">
    <property type="entry name" value="Family A G protein-coupled receptor-like"/>
    <property type="match status" value="1"/>
</dbReference>
<dbReference type="PANTHER" id="PTHR11200:SF275">
    <property type="entry name" value="LD06095P"/>
    <property type="match status" value="1"/>
</dbReference>
<dbReference type="PROSITE" id="PS50261">
    <property type="entry name" value="G_PROTEIN_RECEP_F2_4"/>
    <property type="match status" value="1"/>
</dbReference>
<reference evidence="9 10" key="1">
    <citation type="submission" date="2019-07" db="EMBL/GenBank/DDBJ databases">
        <title>Genomics analysis of Aphanomyces spp. identifies a new class of oomycete effector associated with host adaptation.</title>
        <authorList>
            <person name="Gaulin E."/>
        </authorList>
    </citation>
    <scope>NUCLEOTIDE SEQUENCE [LARGE SCALE GENOMIC DNA]</scope>
    <source>
        <strain evidence="9 10">ATCC 201684</strain>
    </source>
</reference>
<dbReference type="InterPro" id="IPR017452">
    <property type="entry name" value="GPCR_Rhodpsn_7TM"/>
</dbReference>
<dbReference type="PANTHER" id="PTHR11200">
    <property type="entry name" value="INOSITOL 5-PHOSPHATASE"/>
    <property type="match status" value="1"/>
</dbReference>
<evidence type="ECO:0000256" key="1">
    <source>
        <dbReference type="ARBA" id="ARBA00004141"/>
    </source>
</evidence>
<evidence type="ECO:0000256" key="3">
    <source>
        <dbReference type="ARBA" id="ARBA00022989"/>
    </source>
</evidence>
<keyword evidence="3 6" id="KW-1133">Transmembrane helix</keyword>
<dbReference type="GO" id="GO:0004888">
    <property type="term" value="F:transmembrane signaling receptor activity"/>
    <property type="evidence" value="ECO:0007669"/>
    <property type="project" value="InterPro"/>
</dbReference>
<protein>
    <recommendedName>
        <fullName evidence="11">Inositol polyphosphate-related phosphatase domain-containing protein</fullName>
    </recommendedName>
</protein>
<feature type="transmembrane region" description="Helical" evidence="6">
    <location>
        <begin position="120"/>
        <end position="141"/>
    </location>
</feature>
<evidence type="ECO:0000313" key="10">
    <source>
        <dbReference type="Proteomes" id="UP000481153"/>
    </source>
</evidence>
<dbReference type="InterPro" id="IPR036691">
    <property type="entry name" value="Endo/exonu/phosph_ase_sf"/>
</dbReference>
<dbReference type="GO" id="GO:0016020">
    <property type="term" value="C:membrane"/>
    <property type="evidence" value="ECO:0007669"/>
    <property type="project" value="UniProtKB-SubCell"/>
</dbReference>
<feature type="domain" description="G-protein coupled receptors family 1 profile" evidence="8">
    <location>
        <begin position="42"/>
        <end position="328"/>
    </location>
</feature>
<dbReference type="GO" id="GO:0004439">
    <property type="term" value="F:phosphatidylinositol-4,5-bisphosphate 5-phosphatase activity"/>
    <property type="evidence" value="ECO:0007669"/>
    <property type="project" value="TreeGrafter"/>
</dbReference>
<evidence type="ECO:0000256" key="2">
    <source>
        <dbReference type="ARBA" id="ARBA00022692"/>
    </source>
</evidence>
<evidence type="ECO:0000313" key="9">
    <source>
        <dbReference type="EMBL" id="KAF0731829.1"/>
    </source>
</evidence>
<gene>
    <name evidence="9" type="ORF">Ae201684_011127</name>
</gene>
<evidence type="ECO:0008006" key="11">
    <source>
        <dbReference type="Google" id="ProtNLM"/>
    </source>
</evidence>
<keyword evidence="2 6" id="KW-0812">Transmembrane</keyword>
<feature type="compositionally biased region" description="Acidic residues" evidence="5">
    <location>
        <begin position="834"/>
        <end position="843"/>
    </location>
</feature>
<dbReference type="Gene3D" id="3.60.10.10">
    <property type="entry name" value="Endonuclease/exonuclease/phosphatase"/>
    <property type="match status" value="2"/>
</dbReference>
<keyword evidence="4 6" id="KW-0472">Membrane</keyword>
<dbReference type="SUPFAM" id="SSF56219">
    <property type="entry name" value="DNase I-like"/>
    <property type="match status" value="1"/>
</dbReference>
<dbReference type="InterPro" id="IPR046985">
    <property type="entry name" value="IP5"/>
</dbReference>
<evidence type="ECO:0000256" key="5">
    <source>
        <dbReference type="SAM" id="MobiDB-lite"/>
    </source>
</evidence>
<dbReference type="Pfam" id="PF22669">
    <property type="entry name" value="Exo_endo_phos2"/>
    <property type="match status" value="2"/>
</dbReference>
<keyword evidence="10" id="KW-1185">Reference proteome</keyword>
<sequence length="1003" mass="112950">MNATSSNLTNWAQRRFYWASSPVERAANIWSIRCTSILSTCGCLYVLVRFFRLPNYERNVAIQIVTTLAAIELVSSLVKFPALSFIGMTYDESRDKYIRDSKQTGEDELMCSIQAYLLDVFMIQSVLWNGCMAFNLLRMVVHRDSDEKLQSRFWVYFFVTGYFSIIWGASAALPIWSSGWSNRVERNSTARAKRPPSSMFGPSRFYCWIERPKLVMYHYAPFVILVLLFLLYVVVKVRKVVIARARRVSTLQESSDVVHQIQRRLMIFVVAFLCLYTPPLVYRLLEFLSDFFEARDAKPFDRTLFMQVFGIVSQILLNLQGFVIAAIYRGFQPASTKPRKNSMSSVDLPSSVFLEDVHSASSHSLPATDNDEAVTIFASTFNMAEGAVPSGKQFDEWIPRGHDVYVIGVQECMNLPSFRQALSTHLRKINGKVFVEYGREIGRTETRLGYHGHIAITVLVSVQHVQHGHFYMHLEATSKINRGKSLIGLGRASNKGAVGFAFRLFNLTFAVVSCHLASDRSGKSAIKKRHRDGTNILTGMHLQSIDNEFDCHLMAHHTIFMGDLNYRLSVKEASPNRILNMITAVVKNSQDNSAMKRGQVFTHSQLHSKGSQEESALDHDNDRSVYHLANSPAASFIPRIRALRAPSQESKDSIDGLDSTFSDNLSFTDVSWKSLLDHDELHHSMTDGVIFHEFDEAKISFAPTYRRAVGKMLDIVSTTPWTVAQTNELYTTILKSGEKRVPSYTDRILFHSLPGVRDRLACVQYTSAECVDTSDHKPVSCVFEVLVDKDVPRRPDLMHIEDPPRELQSLKLLTVQFSKLTLTWGAALEKFVSEDDDDEDDDSNESRHGLAPPADSNATDMTASIASSRPAFLRDGLRLRSVFPLPCEDEFAEERKLAEIANFLHQTGQPRKHMPSRKVSAWSHVADNGLNQSVELSKLRRQLHVALNFVLPSGGPAGQCVVSLADPAIRHGRRVDFTATLSIGGRRTGELSGKVSLTIDKML</sequence>
<dbReference type="SMART" id="SM00128">
    <property type="entry name" value="IPPc"/>
    <property type="match status" value="1"/>
</dbReference>
<feature type="region of interest" description="Disordered" evidence="5">
    <location>
        <begin position="834"/>
        <end position="861"/>
    </location>
</feature>
<dbReference type="AlphaFoldDB" id="A0A6G0WWG3"/>
<evidence type="ECO:0000256" key="6">
    <source>
        <dbReference type="SAM" id="Phobius"/>
    </source>
</evidence>
<accession>A0A6G0WWG3</accession>
<dbReference type="InterPro" id="IPR017981">
    <property type="entry name" value="GPCR_2-like_7TM"/>
</dbReference>
<feature type="transmembrane region" description="Helical" evidence="6">
    <location>
        <begin position="60"/>
        <end position="78"/>
    </location>
</feature>
<dbReference type="Proteomes" id="UP000481153">
    <property type="component" value="Unassembled WGS sequence"/>
</dbReference>
<evidence type="ECO:0000256" key="4">
    <source>
        <dbReference type="ARBA" id="ARBA00023136"/>
    </source>
</evidence>
<dbReference type="PROSITE" id="PS50262">
    <property type="entry name" value="G_PROTEIN_RECEP_F1_2"/>
    <property type="match status" value="1"/>
</dbReference>
<organism evidence="9 10">
    <name type="scientific">Aphanomyces euteiches</name>
    <dbReference type="NCBI Taxonomy" id="100861"/>
    <lineage>
        <taxon>Eukaryota</taxon>
        <taxon>Sar</taxon>
        <taxon>Stramenopiles</taxon>
        <taxon>Oomycota</taxon>
        <taxon>Saprolegniomycetes</taxon>
        <taxon>Saprolegniales</taxon>
        <taxon>Verrucalvaceae</taxon>
        <taxon>Aphanomyces</taxon>
    </lineage>
</organism>
<comment type="caution">
    <text evidence="9">The sequence shown here is derived from an EMBL/GenBank/DDBJ whole genome shotgun (WGS) entry which is preliminary data.</text>
</comment>
<proteinExistence type="predicted"/>
<name>A0A6G0WWG3_9STRA</name>
<feature type="transmembrane region" description="Helical" evidence="6">
    <location>
        <begin position="216"/>
        <end position="235"/>
    </location>
</feature>
<dbReference type="VEuPathDB" id="FungiDB:AeMF1_010550"/>
<feature type="domain" description="G-protein coupled receptors family 2 profile 2" evidence="7">
    <location>
        <begin position="36"/>
        <end position="332"/>
    </location>
</feature>
<dbReference type="GO" id="GO:0007166">
    <property type="term" value="P:cell surface receptor signaling pathway"/>
    <property type="evidence" value="ECO:0007669"/>
    <property type="project" value="InterPro"/>
</dbReference>
<dbReference type="Gene3D" id="1.20.1070.10">
    <property type="entry name" value="Rhodopsin 7-helix transmembrane proteins"/>
    <property type="match status" value="1"/>
</dbReference>
<comment type="subcellular location">
    <subcellularLocation>
        <location evidence="1">Membrane</location>
        <topology evidence="1">Multi-pass membrane protein</topology>
    </subcellularLocation>
</comment>
<feature type="transmembrane region" description="Helical" evidence="6">
    <location>
        <begin position="153"/>
        <end position="176"/>
    </location>
</feature>
<dbReference type="GO" id="GO:0046856">
    <property type="term" value="P:phosphatidylinositol dephosphorylation"/>
    <property type="evidence" value="ECO:0007669"/>
    <property type="project" value="InterPro"/>
</dbReference>
<feature type="transmembrane region" description="Helical" evidence="6">
    <location>
        <begin position="30"/>
        <end position="48"/>
    </location>
</feature>